<reference evidence="4" key="1">
    <citation type="journal article" date="2023" name="Commun. Biol.">
        <title>Genome analysis of Parmales, the sister group of diatoms, reveals the evolutionary specialization of diatoms from phago-mixotrophs to photoautotrophs.</title>
        <authorList>
            <person name="Ban H."/>
            <person name="Sato S."/>
            <person name="Yoshikawa S."/>
            <person name="Yamada K."/>
            <person name="Nakamura Y."/>
            <person name="Ichinomiya M."/>
            <person name="Sato N."/>
            <person name="Blanc-Mathieu R."/>
            <person name="Endo H."/>
            <person name="Kuwata A."/>
            <person name="Ogata H."/>
        </authorList>
    </citation>
    <scope>NUCLEOTIDE SEQUENCE [LARGE SCALE GENOMIC DNA]</scope>
</reference>
<feature type="transmembrane region" description="Helical" evidence="2">
    <location>
        <begin position="365"/>
        <end position="385"/>
    </location>
</feature>
<name>A0A9W7BFL3_9STRA</name>
<evidence type="ECO:0000256" key="2">
    <source>
        <dbReference type="SAM" id="Phobius"/>
    </source>
</evidence>
<feature type="transmembrane region" description="Helical" evidence="2">
    <location>
        <begin position="233"/>
        <end position="251"/>
    </location>
</feature>
<feature type="transmembrane region" description="Helical" evidence="2">
    <location>
        <begin position="896"/>
        <end position="912"/>
    </location>
</feature>
<accession>A0A9W7BFL3</accession>
<feature type="compositionally biased region" description="Low complexity" evidence="1">
    <location>
        <begin position="13"/>
        <end position="24"/>
    </location>
</feature>
<sequence>MPRTEPTTSLDDSQTLTQSPSPTTGVNSFEISGTDTPKQYVTRSQPYTIKDKSKDKNKVKRDRTTSAGRGAGRVSVWKPTHELTHEPSSIHEKVSNPVTSTLTATATAVIGDGVTTVNTTSTTPPTSPPPTITSPPPVTECATIYSLLMLLITIGNTSLYARFASTISSKERDKIYDFWRWILLPLAMTAMTISFALKPRREDFKYKIILYAQYFISTFLPDKEISYFLTNDVIMGGMMIGLGQLAFLMFASIQCEKRNEQGAWRQCNRTLISQAGLSFMVMLYVIIRLLVRGFDDETLTHSSSVWFYFGVLATTFQSSLCVAKAVTLDAHYYTLAIISLPIVLLLYTVSFFCQPRKNSQQDMMIMRIHFTSFAFISQLSSAFFAFREGDILWVGVYFVTTGIYSVVFHFALKLRAAVGTLPDEELERFLIDTLFKGGLKVLFSLLFLTTKCAFEKESLTRCFNTSFCGMSISIYLLAWFLTKLVAGGVRSEWRMELNLSIEKVGVVDCSAEEVAAWVMDYCSNERMAISREQGHPARLELREKAGENENTVATVKKAPFFLNNREFVARQVWKSEEVKVLIAIESVNLEVDYGAKLRKVRGFIRAFWQIEDLPTLGGAKQCRATSVMQLDIRGITPIWLVDKMIPDALGTVQDVVDEFRQGGGEESRGHSEIEEPVEENSWFFVGVSFLLTSGFSVLTVMRTITVQQKFMLMCFLVLPIAGTSFVMAAASKPKRTDKAYKFFLYFHLFSFAVISDVAVAVDSFRFGHELRGLFFAVAVTLFWCLAFWLGLKLRESASKELSQFLCQTVLTKGVAAFGPMLFFSFEALVFFISQDSLDNGKCWNTSYAALCLSTNLAILTTMSIFNKAVPKSVQEETAWGLSSIATLKGLKWWQKLQGSLMTIVMLSSSYLLSELGVEGEANIMVWYVGASGIFCIGSTTLINLFMLNRTQKEHKRNPHRIYQGRKFSASEVEKEAVFVHVTVL</sequence>
<dbReference type="Gene3D" id="3.30.530.20">
    <property type="match status" value="1"/>
</dbReference>
<feature type="transmembrane region" description="Helical" evidence="2">
    <location>
        <begin position="742"/>
        <end position="761"/>
    </location>
</feature>
<dbReference type="AlphaFoldDB" id="A0A9W7BFL3"/>
<keyword evidence="2" id="KW-0472">Membrane</keyword>
<feature type="transmembrane region" description="Helical" evidence="2">
    <location>
        <begin position="814"/>
        <end position="833"/>
    </location>
</feature>
<dbReference type="Proteomes" id="UP001162640">
    <property type="component" value="Unassembled WGS sequence"/>
</dbReference>
<feature type="transmembrane region" description="Helical" evidence="2">
    <location>
        <begin position="181"/>
        <end position="198"/>
    </location>
</feature>
<feature type="compositionally biased region" description="Pro residues" evidence="1">
    <location>
        <begin position="125"/>
        <end position="135"/>
    </location>
</feature>
<proteinExistence type="predicted"/>
<feature type="compositionally biased region" description="Polar residues" evidence="1">
    <location>
        <begin position="1"/>
        <end position="12"/>
    </location>
</feature>
<gene>
    <name evidence="3" type="ORF">TL16_g11518</name>
</gene>
<keyword evidence="2" id="KW-0812">Transmembrane</keyword>
<dbReference type="SUPFAM" id="SSF55961">
    <property type="entry name" value="Bet v1-like"/>
    <property type="match status" value="1"/>
</dbReference>
<feature type="transmembrane region" description="Helical" evidence="2">
    <location>
        <begin position="710"/>
        <end position="730"/>
    </location>
</feature>
<evidence type="ECO:0000313" key="3">
    <source>
        <dbReference type="EMBL" id="GMH89631.1"/>
    </source>
</evidence>
<feature type="compositionally biased region" description="Low complexity" evidence="1">
    <location>
        <begin position="115"/>
        <end position="124"/>
    </location>
</feature>
<feature type="region of interest" description="Disordered" evidence="1">
    <location>
        <begin position="1"/>
        <end position="90"/>
    </location>
</feature>
<protein>
    <submittedName>
        <fullName evidence="3">Uncharacterized protein</fullName>
    </submittedName>
</protein>
<organism evidence="3 4">
    <name type="scientific">Triparma laevis f. inornata</name>
    <dbReference type="NCBI Taxonomy" id="1714386"/>
    <lineage>
        <taxon>Eukaryota</taxon>
        <taxon>Sar</taxon>
        <taxon>Stramenopiles</taxon>
        <taxon>Ochrophyta</taxon>
        <taxon>Bolidophyceae</taxon>
        <taxon>Parmales</taxon>
        <taxon>Triparmaceae</taxon>
        <taxon>Triparma</taxon>
    </lineage>
</organism>
<feature type="transmembrane region" description="Helical" evidence="2">
    <location>
        <begin position="773"/>
        <end position="793"/>
    </location>
</feature>
<feature type="compositionally biased region" description="Basic and acidic residues" evidence="1">
    <location>
        <begin position="79"/>
        <end position="90"/>
    </location>
</feature>
<feature type="transmembrane region" description="Helical" evidence="2">
    <location>
        <begin position="271"/>
        <end position="291"/>
    </location>
</feature>
<evidence type="ECO:0000256" key="1">
    <source>
        <dbReference type="SAM" id="MobiDB-lite"/>
    </source>
</evidence>
<dbReference type="EMBL" id="BLQM01000433">
    <property type="protein sequence ID" value="GMH89631.1"/>
    <property type="molecule type" value="Genomic_DNA"/>
</dbReference>
<dbReference type="InterPro" id="IPR023393">
    <property type="entry name" value="START-like_dom_sf"/>
</dbReference>
<feature type="transmembrane region" description="Helical" evidence="2">
    <location>
        <begin position="142"/>
        <end position="161"/>
    </location>
</feature>
<feature type="region of interest" description="Disordered" evidence="1">
    <location>
        <begin position="115"/>
        <end position="135"/>
    </location>
</feature>
<evidence type="ECO:0000313" key="4">
    <source>
        <dbReference type="Proteomes" id="UP001162640"/>
    </source>
</evidence>
<feature type="transmembrane region" description="Helical" evidence="2">
    <location>
        <begin position="924"/>
        <end position="947"/>
    </location>
</feature>
<comment type="caution">
    <text evidence="3">The sequence shown here is derived from an EMBL/GenBank/DDBJ whole genome shotgun (WGS) entry which is preliminary data.</text>
</comment>
<keyword evidence="2" id="KW-1133">Transmembrane helix</keyword>
<feature type="compositionally biased region" description="Polar residues" evidence="1">
    <location>
        <begin position="25"/>
        <end position="47"/>
    </location>
</feature>
<feature type="transmembrane region" description="Helical" evidence="2">
    <location>
        <begin position="303"/>
        <end position="326"/>
    </location>
</feature>
<feature type="transmembrane region" description="Helical" evidence="2">
    <location>
        <begin position="391"/>
        <end position="412"/>
    </location>
</feature>
<feature type="transmembrane region" description="Helical" evidence="2">
    <location>
        <begin position="332"/>
        <end position="353"/>
    </location>
</feature>
<feature type="transmembrane region" description="Helical" evidence="2">
    <location>
        <begin position="682"/>
        <end position="704"/>
    </location>
</feature>
<feature type="transmembrane region" description="Helical" evidence="2">
    <location>
        <begin position="845"/>
        <end position="865"/>
    </location>
</feature>